<accession>A0ACC0APV8</accession>
<proteinExistence type="predicted"/>
<evidence type="ECO:0000313" key="2">
    <source>
        <dbReference type="Proteomes" id="UP001060085"/>
    </source>
</evidence>
<sequence>MESSAELAFREFRSSDSRSLIAKVYDNPYHGNNWIDVTNDPAMDRTVFFYSETAAALSEDPNHWGIRMEMNSDHERELGSLISNYRAFKAFFALSNEECKRTLDDSKKD</sequence>
<reference evidence="2" key="1">
    <citation type="journal article" date="2023" name="Nat. Plants">
        <title>Single-cell RNA sequencing provides a high-resolution roadmap for understanding the multicellular compartmentation of specialized metabolism.</title>
        <authorList>
            <person name="Sun S."/>
            <person name="Shen X."/>
            <person name="Li Y."/>
            <person name="Li Y."/>
            <person name="Wang S."/>
            <person name="Li R."/>
            <person name="Zhang H."/>
            <person name="Shen G."/>
            <person name="Guo B."/>
            <person name="Wei J."/>
            <person name="Xu J."/>
            <person name="St-Pierre B."/>
            <person name="Chen S."/>
            <person name="Sun C."/>
        </authorList>
    </citation>
    <scope>NUCLEOTIDE SEQUENCE [LARGE SCALE GENOMIC DNA]</scope>
</reference>
<protein>
    <submittedName>
        <fullName evidence="1">Uncharacterized protein</fullName>
    </submittedName>
</protein>
<evidence type="ECO:0000313" key="1">
    <source>
        <dbReference type="EMBL" id="KAI5662646.1"/>
    </source>
</evidence>
<comment type="caution">
    <text evidence="1">The sequence shown here is derived from an EMBL/GenBank/DDBJ whole genome shotgun (WGS) entry which is preliminary data.</text>
</comment>
<organism evidence="1 2">
    <name type="scientific">Catharanthus roseus</name>
    <name type="common">Madagascar periwinkle</name>
    <name type="synonym">Vinca rosea</name>
    <dbReference type="NCBI Taxonomy" id="4058"/>
    <lineage>
        <taxon>Eukaryota</taxon>
        <taxon>Viridiplantae</taxon>
        <taxon>Streptophyta</taxon>
        <taxon>Embryophyta</taxon>
        <taxon>Tracheophyta</taxon>
        <taxon>Spermatophyta</taxon>
        <taxon>Magnoliopsida</taxon>
        <taxon>eudicotyledons</taxon>
        <taxon>Gunneridae</taxon>
        <taxon>Pentapetalae</taxon>
        <taxon>asterids</taxon>
        <taxon>lamiids</taxon>
        <taxon>Gentianales</taxon>
        <taxon>Apocynaceae</taxon>
        <taxon>Rauvolfioideae</taxon>
        <taxon>Vinceae</taxon>
        <taxon>Catharanthinae</taxon>
        <taxon>Catharanthus</taxon>
    </lineage>
</organism>
<name>A0ACC0APV8_CATRO</name>
<dbReference type="EMBL" id="CM044705">
    <property type="protein sequence ID" value="KAI5662646.1"/>
    <property type="molecule type" value="Genomic_DNA"/>
</dbReference>
<dbReference type="Proteomes" id="UP001060085">
    <property type="component" value="Linkage Group LG05"/>
</dbReference>
<gene>
    <name evidence="1" type="ORF">M9H77_21969</name>
</gene>
<keyword evidence="2" id="KW-1185">Reference proteome</keyword>